<dbReference type="EMBL" id="AHSR01000013">
    <property type="protein sequence ID" value="EMC24883.1"/>
    <property type="molecule type" value="Genomic_DNA"/>
</dbReference>
<keyword evidence="2" id="KW-0028">Amino-acid biosynthesis</keyword>
<dbReference type="InterPro" id="IPR010140">
    <property type="entry name" value="Histidinol_P_phosphatase_HisJ"/>
</dbReference>
<dbReference type="NCBIfam" id="NF005597">
    <property type="entry name" value="PRK07329.1"/>
    <property type="match status" value="1"/>
</dbReference>
<evidence type="ECO:0000256" key="2">
    <source>
        <dbReference type="RuleBase" id="RU366003"/>
    </source>
</evidence>
<evidence type="ECO:0000256" key="1">
    <source>
        <dbReference type="ARBA" id="ARBA00022801"/>
    </source>
</evidence>
<dbReference type="SUPFAM" id="SSF89550">
    <property type="entry name" value="PHP domain-like"/>
    <property type="match status" value="1"/>
</dbReference>
<comment type="caution">
    <text evidence="3">The sequence shown here is derived from an EMBL/GenBank/DDBJ whole genome shotgun (WGS) entry which is preliminary data.</text>
</comment>
<dbReference type="PANTHER" id="PTHR21039:SF0">
    <property type="entry name" value="HISTIDINOL-PHOSPHATASE"/>
    <property type="match status" value="1"/>
</dbReference>
<dbReference type="Proteomes" id="UP000011676">
    <property type="component" value="Unassembled WGS sequence"/>
</dbReference>
<dbReference type="GO" id="GO:0000105">
    <property type="term" value="P:L-histidine biosynthetic process"/>
    <property type="evidence" value="ECO:0007669"/>
    <property type="project" value="UniProtKB-UniRule"/>
</dbReference>
<dbReference type="RefSeq" id="WP_002296183.1">
    <property type="nucleotide sequence ID" value="NZ_AHSR01000013.1"/>
</dbReference>
<dbReference type="GO" id="GO:0004401">
    <property type="term" value="F:histidinol-phosphatase activity"/>
    <property type="evidence" value="ECO:0007669"/>
    <property type="project" value="UniProtKB-UniRule"/>
</dbReference>
<evidence type="ECO:0000313" key="4">
    <source>
        <dbReference type="Proteomes" id="UP000011676"/>
    </source>
</evidence>
<reference evidence="3 4" key="1">
    <citation type="journal article" date="2013" name="Mol. Biol. Evol.">
        <title>Evolutionary and population genomics of the cavity causing bacteria Streptococcus mutans.</title>
        <authorList>
            <person name="Cornejo O.E."/>
            <person name="Lefebure T."/>
            <person name="Pavinski Bitar P.D."/>
            <person name="Lang P."/>
            <person name="Richards V.P."/>
            <person name="Eilertson K."/>
            <person name="Do T."/>
            <person name="Beighton D."/>
            <person name="Zeng L."/>
            <person name="Ahn S.J."/>
            <person name="Burne R.A."/>
            <person name="Siepel A."/>
            <person name="Bustamante C.D."/>
            <person name="Stanhope M.J."/>
        </authorList>
    </citation>
    <scope>NUCLEOTIDE SEQUENCE [LARGE SCALE GENOMIC DNA]</scope>
    <source>
        <strain evidence="3 4">SM6</strain>
    </source>
</reference>
<organism evidence="3 4">
    <name type="scientific">Streptococcus mutans SM6</name>
    <dbReference type="NCBI Taxonomy" id="857119"/>
    <lineage>
        <taxon>Bacteria</taxon>
        <taxon>Bacillati</taxon>
        <taxon>Bacillota</taxon>
        <taxon>Bacilli</taxon>
        <taxon>Lactobacillales</taxon>
        <taxon>Streptococcaceae</taxon>
        <taxon>Streptococcus</taxon>
    </lineage>
</organism>
<dbReference type="EC" id="3.1.3.15" evidence="2"/>
<dbReference type="PANTHER" id="PTHR21039">
    <property type="entry name" value="HISTIDINOL PHOSPHATASE-RELATED"/>
    <property type="match status" value="1"/>
</dbReference>
<proteinExistence type="inferred from homology"/>
<dbReference type="AlphaFoldDB" id="A0A829BSN9"/>
<dbReference type="InterPro" id="IPR016195">
    <property type="entry name" value="Pol/histidinol_Pase-like"/>
</dbReference>
<evidence type="ECO:0000313" key="3">
    <source>
        <dbReference type="EMBL" id="EMC24883.1"/>
    </source>
</evidence>
<name>A0A829BSN9_STRMG</name>
<sequence length="244" mass="28772">MRDNHLHTHFSYDSDASFEDYLTHYDGEIVTTEHYDLSNPYTQQDDVPDYEAYSKEIAELNAKYGNRIKRGIEIGYYQPREADIISFLADEDYDLKLLSVHHNGVNDYLDDEVADMDKETIIQEYLDKLEYAIGRVEADVLAHFDYGFRLFDLTVDELKAHEAQLRRIFHKMIDHNLAFELNSKSMYLYHHEHLYRYALGLVKNLDCHKYSIGSDGHKLEHFRLAFDKIQDILDEYGIEEGDII</sequence>
<accession>A0A829BSN9</accession>
<comment type="pathway">
    <text evidence="2">Amino-acid biosynthesis; L-histidine biosynthesis; L-histidine from 5-phospho-alpha-D-ribose 1-diphosphate: step 8/9.</text>
</comment>
<dbReference type="Gene3D" id="3.20.20.140">
    <property type="entry name" value="Metal-dependent hydrolases"/>
    <property type="match status" value="1"/>
</dbReference>
<dbReference type="GO" id="GO:0005737">
    <property type="term" value="C:cytoplasm"/>
    <property type="evidence" value="ECO:0007669"/>
    <property type="project" value="TreeGrafter"/>
</dbReference>
<comment type="catalytic activity">
    <reaction evidence="2">
        <text>L-histidinol phosphate + H2O = L-histidinol + phosphate</text>
        <dbReference type="Rhea" id="RHEA:14465"/>
        <dbReference type="ChEBI" id="CHEBI:15377"/>
        <dbReference type="ChEBI" id="CHEBI:43474"/>
        <dbReference type="ChEBI" id="CHEBI:57699"/>
        <dbReference type="ChEBI" id="CHEBI:57980"/>
        <dbReference type="EC" id="3.1.3.15"/>
    </reaction>
</comment>
<gene>
    <name evidence="3" type="ORF">SMU82_03451</name>
</gene>
<dbReference type="UniPathway" id="UPA00031">
    <property type="reaction ID" value="UER00013"/>
</dbReference>
<keyword evidence="2" id="KW-0368">Histidine biosynthesis</keyword>
<keyword evidence="1 2" id="KW-0378">Hydrolase</keyword>
<protein>
    <recommendedName>
        <fullName evidence="2">Histidinol-phosphatase</fullName>
        <shortName evidence="2">HolPase</shortName>
        <ecNumber evidence="2">3.1.3.15</ecNumber>
    </recommendedName>
</protein>
<comment type="similarity">
    <text evidence="2">Belongs to the PHP hydrolase family. HisK subfamily.</text>
</comment>